<proteinExistence type="predicted"/>
<gene>
    <name evidence="2" type="primary">P0482D04.23</name>
</gene>
<name>Q8S1X1_ORYSJ</name>
<reference evidence="2" key="1">
    <citation type="submission" date="2001-02" db="EMBL/GenBank/DDBJ databases">
        <title>Oryza sativa nipponbare(GA3) genomic DNA, chromosome 1, PAC clone:P0482D04.</title>
        <authorList>
            <person name="Sasaki T."/>
            <person name="Matsumoto T."/>
            <person name="Yamamoto K."/>
        </authorList>
    </citation>
    <scope>NUCLEOTIDE SEQUENCE</scope>
</reference>
<organism evidence="2">
    <name type="scientific">Oryza sativa subsp. japonica</name>
    <name type="common">Rice</name>
    <dbReference type="NCBI Taxonomy" id="39947"/>
    <lineage>
        <taxon>Eukaryota</taxon>
        <taxon>Viridiplantae</taxon>
        <taxon>Streptophyta</taxon>
        <taxon>Embryophyta</taxon>
        <taxon>Tracheophyta</taxon>
        <taxon>Spermatophyta</taxon>
        <taxon>Magnoliopsida</taxon>
        <taxon>Liliopsida</taxon>
        <taxon>Poales</taxon>
        <taxon>Poaceae</taxon>
        <taxon>BOP clade</taxon>
        <taxon>Oryzoideae</taxon>
        <taxon>Oryzeae</taxon>
        <taxon>Oryzinae</taxon>
        <taxon>Oryza</taxon>
        <taxon>Oryza sativa</taxon>
    </lineage>
</organism>
<dbReference type="EMBL" id="AP003262">
    <property type="protein sequence ID" value="BAB89676.1"/>
    <property type="molecule type" value="Genomic_DNA"/>
</dbReference>
<dbReference type="AlphaFoldDB" id="Q8S1X1"/>
<accession>Q8S1X1</accession>
<feature type="region of interest" description="Disordered" evidence="1">
    <location>
        <begin position="48"/>
        <end position="68"/>
    </location>
</feature>
<evidence type="ECO:0000256" key="1">
    <source>
        <dbReference type="SAM" id="MobiDB-lite"/>
    </source>
</evidence>
<sequence length="265" mass="30276">MEDLGTVDSHCHAATNLIVSLVRLMEFTFHLMHLILYSDKREAPLFSTPRELKPSMENGGEEDDRASRCKRITRESDATKNGAATKLQALRLVEDLSLPSSNSAHVAQYVLFDLEYMYTELTNNYRQYIHFIHSSIVIVIINMLNASNSYVYFDHMHVLTCTDFILLSMDVNDFGHPTIGYERPHAVAHHAGPSETLNDPNPTQHYPNQSQWMDVVFSQANDDAKYLFDQYNQRPTRLENRIHVGYYASQETLFSLPSDASKVVA</sequence>
<evidence type="ECO:0000313" key="2">
    <source>
        <dbReference type="EMBL" id="BAB89676.1"/>
    </source>
</evidence>
<protein>
    <submittedName>
        <fullName evidence="2">p0482D04.23 protein</fullName>
    </submittedName>
</protein>